<feature type="transmembrane region" description="Helical" evidence="1">
    <location>
        <begin position="211"/>
        <end position="227"/>
    </location>
</feature>
<evidence type="ECO:0000313" key="4">
    <source>
        <dbReference type="Proteomes" id="UP001589828"/>
    </source>
</evidence>
<feature type="transmembrane region" description="Helical" evidence="1">
    <location>
        <begin position="294"/>
        <end position="314"/>
    </location>
</feature>
<name>A0ABV6LBL2_9SPHI</name>
<keyword evidence="1" id="KW-0472">Membrane</keyword>
<keyword evidence="1" id="KW-1133">Transmembrane helix</keyword>
<evidence type="ECO:0000256" key="1">
    <source>
        <dbReference type="SAM" id="Phobius"/>
    </source>
</evidence>
<keyword evidence="3" id="KW-0808">Transferase</keyword>
<reference evidence="3 4" key="1">
    <citation type="submission" date="2024-09" db="EMBL/GenBank/DDBJ databases">
        <authorList>
            <person name="Sun Q."/>
            <person name="Mori K."/>
        </authorList>
    </citation>
    <scope>NUCLEOTIDE SEQUENCE [LARGE SCALE GENOMIC DNA]</scope>
    <source>
        <strain evidence="3 4">NCAIM B.02415</strain>
    </source>
</reference>
<feature type="transmembrane region" description="Helical" evidence="1">
    <location>
        <begin position="233"/>
        <end position="250"/>
    </location>
</feature>
<keyword evidence="3" id="KW-0012">Acyltransferase</keyword>
<keyword evidence="1" id="KW-0812">Transmembrane</keyword>
<evidence type="ECO:0000259" key="2">
    <source>
        <dbReference type="Pfam" id="PF01757"/>
    </source>
</evidence>
<dbReference type="PANTHER" id="PTHR23028:SF53">
    <property type="entry name" value="ACYL_TRANSF_3 DOMAIN-CONTAINING PROTEIN"/>
    <property type="match status" value="1"/>
</dbReference>
<dbReference type="EC" id="2.3.-.-" evidence="3"/>
<sequence>MNIFIYSLMPEPTITQKQHIPQVDYIRAIASLAVAVFHLGGKKIPIAGSVTGYGWAGVEMFFFLSGFIICWSIPENYDLSVARKFITKRLIRIEPPYIASMAIALIVNIYWFDHYKFSWTDILLHLAYLNNFFGHTYLSSVYWTLGIEFQFYLFIAITFPFIIKKWGAWAVVALCIPTAFLGDHFGLLPGVLTFFTLGILYYLYRKGIKKLPEVLILGVIVTALAIYEQTLAHALGSLFALLLLILPLKSNSVVSFFSKISFSLYLTHEIIGLKVETFIYLYCSLPYGMMSKGIAFAGAFIFSIAFAYLFYRFIEAPCFRLSKKIKYPSKA</sequence>
<feature type="transmembrane region" description="Helical" evidence="1">
    <location>
        <begin position="95"/>
        <end position="112"/>
    </location>
</feature>
<organism evidence="3 4">
    <name type="scientific">Mucilaginibacter angelicae</name>
    <dbReference type="NCBI Taxonomy" id="869718"/>
    <lineage>
        <taxon>Bacteria</taxon>
        <taxon>Pseudomonadati</taxon>
        <taxon>Bacteroidota</taxon>
        <taxon>Sphingobacteriia</taxon>
        <taxon>Sphingobacteriales</taxon>
        <taxon>Sphingobacteriaceae</taxon>
        <taxon>Mucilaginibacter</taxon>
    </lineage>
</organism>
<feature type="transmembrane region" description="Helical" evidence="1">
    <location>
        <begin position="262"/>
        <end position="282"/>
    </location>
</feature>
<feature type="transmembrane region" description="Helical" evidence="1">
    <location>
        <begin position="187"/>
        <end position="204"/>
    </location>
</feature>
<dbReference type="PANTHER" id="PTHR23028">
    <property type="entry name" value="ACETYLTRANSFERASE"/>
    <property type="match status" value="1"/>
</dbReference>
<evidence type="ECO:0000313" key="3">
    <source>
        <dbReference type="EMBL" id="MFC0516857.1"/>
    </source>
</evidence>
<dbReference type="InterPro" id="IPR050879">
    <property type="entry name" value="Acyltransferase_3"/>
</dbReference>
<feature type="domain" description="Acyltransferase 3" evidence="2">
    <location>
        <begin position="22"/>
        <end position="312"/>
    </location>
</feature>
<comment type="caution">
    <text evidence="3">The sequence shown here is derived from an EMBL/GenBank/DDBJ whole genome shotgun (WGS) entry which is preliminary data.</text>
</comment>
<dbReference type="EMBL" id="JBHLTS010000068">
    <property type="protein sequence ID" value="MFC0516857.1"/>
    <property type="molecule type" value="Genomic_DNA"/>
</dbReference>
<proteinExistence type="predicted"/>
<keyword evidence="4" id="KW-1185">Reference proteome</keyword>
<dbReference type="Pfam" id="PF01757">
    <property type="entry name" value="Acyl_transf_3"/>
    <property type="match status" value="1"/>
</dbReference>
<gene>
    <name evidence="3" type="ORF">ACFFGT_21800</name>
</gene>
<accession>A0ABV6LBL2</accession>
<dbReference type="GO" id="GO:0016746">
    <property type="term" value="F:acyltransferase activity"/>
    <property type="evidence" value="ECO:0007669"/>
    <property type="project" value="UniProtKB-KW"/>
</dbReference>
<feature type="transmembrane region" description="Helical" evidence="1">
    <location>
        <begin position="132"/>
        <end position="154"/>
    </location>
</feature>
<dbReference type="Proteomes" id="UP001589828">
    <property type="component" value="Unassembled WGS sequence"/>
</dbReference>
<dbReference type="InterPro" id="IPR002656">
    <property type="entry name" value="Acyl_transf_3_dom"/>
</dbReference>
<protein>
    <submittedName>
        <fullName evidence="3">Acyltransferase family protein</fullName>
        <ecNumber evidence="3">2.3.-.-</ecNumber>
    </submittedName>
</protein>
<feature type="transmembrane region" description="Helical" evidence="1">
    <location>
        <begin position="53"/>
        <end position="74"/>
    </location>
</feature>
<dbReference type="RefSeq" id="WP_377024625.1">
    <property type="nucleotide sequence ID" value="NZ_JBHLTS010000068.1"/>
</dbReference>